<feature type="transmembrane region" description="Helical" evidence="7">
    <location>
        <begin position="20"/>
        <end position="38"/>
    </location>
</feature>
<protein>
    <recommendedName>
        <fullName evidence="8">PPM-type phosphatase domain-containing protein</fullName>
    </recommendedName>
</protein>
<dbReference type="Gene3D" id="3.60.40.10">
    <property type="entry name" value="PPM-type phosphatase domain"/>
    <property type="match status" value="1"/>
</dbReference>
<dbReference type="Proteomes" id="UP000325113">
    <property type="component" value="Unassembled WGS sequence"/>
</dbReference>
<dbReference type="InterPro" id="IPR015655">
    <property type="entry name" value="PP2C"/>
</dbReference>
<evidence type="ECO:0000256" key="2">
    <source>
        <dbReference type="ARBA" id="ARBA00022723"/>
    </source>
</evidence>
<evidence type="ECO:0000256" key="3">
    <source>
        <dbReference type="ARBA" id="ARBA00022801"/>
    </source>
</evidence>
<organism evidence="9 14">
    <name type="scientific">Cafeteria roenbergensis</name>
    <name type="common">Marine flagellate</name>
    <dbReference type="NCBI Taxonomy" id="33653"/>
    <lineage>
        <taxon>Eukaryota</taxon>
        <taxon>Sar</taxon>
        <taxon>Stramenopiles</taxon>
        <taxon>Bigyra</taxon>
        <taxon>Opalozoa</taxon>
        <taxon>Bicosoecida</taxon>
        <taxon>Cafeteriaceae</taxon>
        <taxon>Cafeteria</taxon>
    </lineage>
</organism>
<evidence type="ECO:0000256" key="4">
    <source>
        <dbReference type="ARBA" id="ARBA00022912"/>
    </source>
</evidence>
<dbReference type="PROSITE" id="PS51746">
    <property type="entry name" value="PPM_2"/>
    <property type="match status" value="1"/>
</dbReference>
<dbReference type="EMBL" id="VLTM01000157">
    <property type="protein sequence ID" value="KAA0147896.1"/>
    <property type="molecule type" value="Genomic_DNA"/>
</dbReference>
<dbReference type="InterPro" id="IPR036457">
    <property type="entry name" value="PPM-type-like_dom_sf"/>
</dbReference>
<dbReference type="Pfam" id="PF00481">
    <property type="entry name" value="PP2C"/>
    <property type="match status" value="1"/>
</dbReference>
<feature type="compositionally biased region" description="Low complexity" evidence="6">
    <location>
        <begin position="403"/>
        <end position="421"/>
    </location>
</feature>
<dbReference type="OrthoDB" id="10264738at2759"/>
<dbReference type="EMBL" id="VLTO01000116">
    <property type="protein sequence ID" value="KAA0163020.1"/>
    <property type="molecule type" value="Genomic_DNA"/>
</dbReference>
<keyword evidence="4 5" id="KW-0904">Protein phosphatase</keyword>
<dbReference type="CDD" id="cd00143">
    <property type="entry name" value="PP2Cc"/>
    <property type="match status" value="1"/>
</dbReference>
<evidence type="ECO:0000313" key="14">
    <source>
        <dbReference type="Proteomes" id="UP000325113"/>
    </source>
</evidence>
<dbReference type="SMART" id="SM00332">
    <property type="entry name" value="PP2Cc"/>
    <property type="match status" value="1"/>
</dbReference>
<feature type="domain" description="PPM-type phosphatase" evidence="8">
    <location>
        <begin position="57"/>
        <end position="306"/>
    </location>
</feature>
<dbReference type="PANTHER" id="PTHR47992">
    <property type="entry name" value="PROTEIN PHOSPHATASE"/>
    <property type="match status" value="1"/>
</dbReference>
<reference evidence="12 13" key="1">
    <citation type="submission" date="2019-07" db="EMBL/GenBank/DDBJ databases">
        <title>Genomes of Cafeteria roenbergensis.</title>
        <authorList>
            <person name="Fischer M.G."/>
            <person name="Hackl T."/>
            <person name="Roman M."/>
        </authorList>
    </citation>
    <scope>NUCLEOTIDE SEQUENCE [LARGE SCALE GENOMIC DNA]</scope>
    <source>
        <strain evidence="9 14">Cflag</strain>
        <strain evidence="11 12">E4-10P</strain>
        <strain evidence="10 13">RCC970-E3</strain>
    </source>
</reference>
<evidence type="ECO:0000256" key="1">
    <source>
        <dbReference type="ARBA" id="ARBA00004170"/>
    </source>
</evidence>
<evidence type="ECO:0000256" key="6">
    <source>
        <dbReference type="SAM" id="MobiDB-lite"/>
    </source>
</evidence>
<dbReference type="SUPFAM" id="SSF81606">
    <property type="entry name" value="PP2C-like"/>
    <property type="match status" value="1"/>
</dbReference>
<evidence type="ECO:0000313" key="9">
    <source>
        <dbReference type="EMBL" id="KAA0147896.1"/>
    </source>
</evidence>
<sequence length="432" mass="45315">MEGPGTALLLLDWLASVPGHVWMAALTLVVVLVLYRCATTDSVHPRRQQQVLNALLPYGIDFHIGQRPYMEDRHVVAGEVGGDACQSFYGVFDGHGGWRAAEYCQLHLSTQVEEMLARDPEPSKALVAAFEQTDREFLRCANGRQLPWEDGTTAVAALVRGSDIWVANAGDSRAVLVRTDGSVRPLSLDHKPNRPDERDRILSTGGSVIHHGVWRVQGMLAVSRALGDRALKPWVPPTPEICRHTIDEADAFLVLATDGLWDVMSNEEVGGAIYAVAAPQTVAERLVREALSRGSSDNVTALVVDLRAASARVALARSRQRKADAARSGEAAAAAAANGAEAHAASGEHRAGWKGGASGGAGSASGGGRARPRPHGDAPGAAASRSSKSPVLEPGLPSAHANADGSAIARRAVAAASTGDAPAVGRRGYAHA</sequence>
<evidence type="ECO:0000259" key="8">
    <source>
        <dbReference type="PROSITE" id="PS51746"/>
    </source>
</evidence>
<keyword evidence="7" id="KW-0812">Transmembrane</keyword>
<dbReference type="InterPro" id="IPR001932">
    <property type="entry name" value="PPM-type_phosphatase-like_dom"/>
</dbReference>
<name>A0A5A8C4D0_CAFRO</name>
<dbReference type="Proteomes" id="UP000322899">
    <property type="component" value="Unassembled WGS sequence"/>
</dbReference>
<keyword evidence="2" id="KW-0479">Metal-binding</keyword>
<evidence type="ECO:0000256" key="5">
    <source>
        <dbReference type="RuleBase" id="RU003465"/>
    </source>
</evidence>
<evidence type="ECO:0000313" key="11">
    <source>
        <dbReference type="EMBL" id="KAA0163020.1"/>
    </source>
</evidence>
<feature type="region of interest" description="Disordered" evidence="6">
    <location>
        <begin position="340"/>
        <end position="432"/>
    </location>
</feature>
<evidence type="ECO:0000313" key="10">
    <source>
        <dbReference type="EMBL" id="KAA0152295.1"/>
    </source>
</evidence>
<dbReference type="SMART" id="SM00331">
    <property type="entry name" value="PP2C_SIG"/>
    <property type="match status" value="1"/>
</dbReference>
<gene>
    <name evidence="11" type="ORF">FNF27_07998</name>
    <name evidence="10" type="ORF">FNF28_07047</name>
    <name evidence="9" type="ORF">FNF31_07515</name>
</gene>
<dbReference type="AlphaFoldDB" id="A0A5A8C4D0"/>
<dbReference type="Proteomes" id="UP000324907">
    <property type="component" value="Unassembled WGS sequence"/>
</dbReference>
<evidence type="ECO:0000313" key="12">
    <source>
        <dbReference type="Proteomes" id="UP000322899"/>
    </source>
</evidence>
<proteinExistence type="inferred from homology"/>
<dbReference type="EMBL" id="VLTL01000209">
    <property type="protein sequence ID" value="KAA0152295.1"/>
    <property type="molecule type" value="Genomic_DNA"/>
</dbReference>
<comment type="caution">
    <text evidence="9">The sequence shown here is derived from an EMBL/GenBank/DDBJ whole genome shotgun (WGS) entry which is preliminary data.</text>
</comment>
<comment type="similarity">
    <text evidence="5">Belongs to the PP2C family.</text>
</comment>
<feature type="compositionally biased region" description="Gly residues" evidence="6">
    <location>
        <begin position="353"/>
        <end position="369"/>
    </location>
</feature>
<keyword evidence="7" id="KW-1133">Transmembrane helix</keyword>
<comment type="subcellular location">
    <subcellularLocation>
        <location evidence="1">Membrane</location>
        <topology evidence="1">Peripheral membrane protein</topology>
    </subcellularLocation>
</comment>
<evidence type="ECO:0000313" key="13">
    <source>
        <dbReference type="Proteomes" id="UP000324907"/>
    </source>
</evidence>
<dbReference type="GO" id="GO:0004722">
    <property type="term" value="F:protein serine/threonine phosphatase activity"/>
    <property type="evidence" value="ECO:0007669"/>
    <property type="project" value="InterPro"/>
</dbReference>
<dbReference type="InterPro" id="IPR000222">
    <property type="entry name" value="PP2C_BS"/>
</dbReference>
<dbReference type="GO" id="GO:0016020">
    <property type="term" value="C:membrane"/>
    <property type="evidence" value="ECO:0007669"/>
    <property type="project" value="UniProtKB-SubCell"/>
</dbReference>
<dbReference type="PROSITE" id="PS01032">
    <property type="entry name" value="PPM_1"/>
    <property type="match status" value="1"/>
</dbReference>
<evidence type="ECO:0000256" key="7">
    <source>
        <dbReference type="SAM" id="Phobius"/>
    </source>
</evidence>
<accession>A0A5A8C4D0</accession>
<dbReference type="GO" id="GO:0046872">
    <property type="term" value="F:metal ion binding"/>
    <property type="evidence" value="ECO:0007669"/>
    <property type="project" value="UniProtKB-KW"/>
</dbReference>
<keyword evidence="3 5" id="KW-0378">Hydrolase</keyword>
<keyword evidence="7" id="KW-0472">Membrane</keyword>